<feature type="chain" id="PRO_5014669057" description="SbsA Ig-like domain-containing protein" evidence="1">
    <location>
        <begin position="23"/>
        <end position="492"/>
    </location>
</feature>
<proteinExistence type="predicted"/>
<sequence length="492" mass="51263">MNNKYLCIILIVLGLLGSCTNDDDGAPNAPKVLTVSVSPAANQENPTDVDSAEFTVVFSEAIDPTTFTADVINLNNTTGTVSTGPSSTDNITWSFIVTGMTNGDAVAASIPAGVVTNMAGDSNKASFFTNKTVTFSKVAISIDQATNQRDPTNIDSAEFTVVFSEAIDPATFTVDDITISGTTGTITTGPTSTDNITWNFIVTGMTDNDIVVATIDEDTVTTVDGTINEASTSTDNMITYDSTLIFTVEVTIDQAASQADPTDIDSIEFTVVFNEAIDAATFTADDITLSGTTGTVTTGPTSTDNIAWSFTVTGMTELDKVTATLAANTVANSVGTANEASTSTDNEVRYTTDLACGVNAYVWDGTLSNDAGATNQFPSGDPFDVTGTVTSCGALTISSTVEVDYVDLDVSLFFCEAGVQTLDLVLTPDSDGATNGTVTVVRQTYENCSSFSTLEVEGGGTYDETTGIITLTVIQFFDGFSGDPVTIIISTK</sequence>
<reference evidence="2 3" key="1">
    <citation type="submission" date="2018-01" db="EMBL/GenBank/DDBJ databases">
        <title>Complete genome sequence of Flavivirga eckloniae ECD14 isolated from seaweed Ecklonia cava.</title>
        <authorList>
            <person name="Lee J.H."/>
            <person name="Baik K.S."/>
            <person name="Seong C.N."/>
        </authorList>
    </citation>
    <scope>NUCLEOTIDE SEQUENCE [LARGE SCALE GENOMIC DNA]</scope>
    <source>
        <strain evidence="2 3">ECD14</strain>
    </source>
</reference>
<dbReference type="AlphaFoldDB" id="A0A2K9PT11"/>
<keyword evidence="1" id="KW-0732">Signal</keyword>
<dbReference type="PROSITE" id="PS51257">
    <property type="entry name" value="PROKAR_LIPOPROTEIN"/>
    <property type="match status" value="1"/>
</dbReference>
<gene>
    <name evidence="2" type="ORF">C1H87_16270</name>
</gene>
<dbReference type="Proteomes" id="UP000235826">
    <property type="component" value="Chromosome"/>
</dbReference>
<organism evidence="2 3">
    <name type="scientific">Flavivirga eckloniae</name>
    <dbReference type="NCBI Taxonomy" id="1803846"/>
    <lineage>
        <taxon>Bacteria</taxon>
        <taxon>Pseudomonadati</taxon>
        <taxon>Bacteroidota</taxon>
        <taxon>Flavobacteriia</taxon>
        <taxon>Flavobacteriales</taxon>
        <taxon>Flavobacteriaceae</taxon>
        <taxon>Flavivirga</taxon>
    </lineage>
</organism>
<feature type="signal peptide" evidence="1">
    <location>
        <begin position="1"/>
        <end position="22"/>
    </location>
</feature>
<evidence type="ECO:0000313" key="3">
    <source>
        <dbReference type="Proteomes" id="UP000235826"/>
    </source>
</evidence>
<dbReference type="RefSeq" id="WP_102756831.1">
    <property type="nucleotide sequence ID" value="NZ_CP025791.1"/>
</dbReference>
<evidence type="ECO:0000313" key="2">
    <source>
        <dbReference type="EMBL" id="AUP80179.1"/>
    </source>
</evidence>
<name>A0A2K9PT11_9FLAO</name>
<keyword evidence="3" id="KW-1185">Reference proteome</keyword>
<accession>A0A2K9PT11</accession>
<dbReference type="KEGG" id="fek:C1H87_16270"/>
<dbReference type="EMBL" id="CP025791">
    <property type="protein sequence ID" value="AUP80179.1"/>
    <property type="molecule type" value="Genomic_DNA"/>
</dbReference>
<evidence type="ECO:0008006" key="4">
    <source>
        <dbReference type="Google" id="ProtNLM"/>
    </source>
</evidence>
<protein>
    <recommendedName>
        <fullName evidence="4">SbsA Ig-like domain-containing protein</fullName>
    </recommendedName>
</protein>
<evidence type="ECO:0000256" key="1">
    <source>
        <dbReference type="SAM" id="SignalP"/>
    </source>
</evidence>
<dbReference type="OrthoDB" id="960317at2"/>